<feature type="domain" description="RCC1-like" evidence="2">
    <location>
        <begin position="355"/>
        <end position="624"/>
    </location>
</feature>
<dbReference type="PRINTS" id="PR00633">
    <property type="entry name" value="RCCNDNSATION"/>
</dbReference>
<dbReference type="InterPro" id="IPR051709">
    <property type="entry name" value="Ub-ligase/GTPase-reg"/>
</dbReference>
<sequence>MNNLKSSELQQRITVRIQCNGETGTGVLAMPENGAYIYILTAKHVLLGKDFKIPLIKTGIVIDNILSGAHKFLSYQVQETDDVLISDRNEDDFAIIVINNNTVFDMNTIKQAVYINDEHSLLDCSVRGFPKLIHSKENRSFKGRFEEFIPGNPKHFRVLSTQPLDTPFADAQENVQGLSGGPVFFINEDTSLLLGIVTEYVPINCFLCIRIGYVNTLLEQKRYPLLAIKSFHEEEKGSQDFHYNPNLGNQQNFKELIEGRYRQFARLLAHGCGGISKSSYAVSQDGKVYGWGENVNVQSESDISYCATPVNISDYGSLVGKTILKVASGRNHTLAVDLDGKVYAWGGNYGELPIEVEGLSGIKDITVGDSHFMALKIDGIIYVRGNGGYGQLGNGHFDLGHYHIPSRSMPVGSLSDITAISAGANHCLAVKSDGTVYAWGDDSYGQLGNDYNHPNGHYSANLNASAKPQRINNLSEIISVSAGANHSLALKANGTVFTWGSDNYANSKVPVQVNNLTGIVAIAAGVSHSLALKVDGNVFIWGGEGEGQDGSVTFNGRLEPKQVEELSDVVAIAGGFFHSLACKLDGTVYAWGYNQFGQLRNGTTTNSNEPILVSIPLKAEIETISLPSNVFYVGQKDIIVGFTTESITMENYDQRDKYIAQLSNSTGSFSSPVTIGTGVSYSGYFWQISCTIPANTPFGTGYRIRVINSKTNVLGIDNGNNLTIYASRASINWQVLEDFERPNPWPWFPWKSPLLSGQLSTSAAVSGNYGMVGVDWFYRDDVALGKPGDRISMWAKDWACLGFFAGQHGTQYFALGGNEISFHGIPGYVWHPYRMVVPAEFISLPDKWYRLEVTFTGEGLEGRVYDSDGVKELACLRSKNINIGSGGSGISMRGDFIDEITYYLAPR</sequence>
<evidence type="ECO:0000259" key="2">
    <source>
        <dbReference type="Pfam" id="PF25390"/>
    </source>
</evidence>
<name>A0A5M6DAD7_9BACT</name>
<dbReference type="AlphaFoldDB" id="A0A5M6DAD7"/>
<evidence type="ECO:0000256" key="1">
    <source>
        <dbReference type="ARBA" id="ARBA00022737"/>
    </source>
</evidence>
<dbReference type="Proteomes" id="UP000323426">
    <property type="component" value="Unassembled WGS sequence"/>
</dbReference>
<dbReference type="Pfam" id="PF13540">
    <property type="entry name" value="RCC1_2"/>
    <property type="match status" value="1"/>
</dbReference>
<reference evidence="3 4" key="1">
    <citation type="submission" date="2019-09" db="EMBL/GenBank/DDBJ databases">
        <title>Genome sequence and assembly of Adhaeribacter sp.</title>
        <authorList>
            <person name="Chhetri G."/>
        </authorList>
    </citation>
    <scope>NUCLEOTIDE SEQUENCE [LARGE SCALE GENOMIC DNA]</scope>
    <source>
        <strain evidence="3 4">DK36</strain>
    </source>
</reference>
<dbReference type="PANTHER" id="PTHR45622">
    <property type="entry name" value="UBIQUITIN-PROTEIN LIGASE E3A-RELATED"/>
    <property type="match status" value="1"/>
</dbReference>
<accession>A0A5M6DAD7</accession>
<keyword evidence="4" id="KW-1185">Reference proteome</keyword>
<dbReference type="Gene3D" id="2.130.10.30">
    <property type="entry name" value="Regulator of chromosome condensation 1/beta-lactamase-inhibitor protein II"/>
    <property type="match status" value="2"/>
</dbReference>
<dbReference type="PROSITE" id="PS50012">
    <property type="entry name" value="RCC1_3"/>
    <property type="match status" value="7"/>
</dbReference>
<dbReference type="PANTHER" id="PTHR45622:SF58">
    <property type="entry name" value="REGULATOR OF CHROMOSOME CONDENSATION DOMAIN-CONTAINING PROTEIN"/>
    <property type="match status" value="1"/>
</dbReference>
<evidence type="ECO:0000313" key="3">
    <source>
        <dbReference type="EMBL" id="KAA5542949.1"/>
    </source>
</evidence>
<dbReference type="RefSeq" id="WP_150090332.1">
    <property type="nucleotide sequence ID" value="NZ_VWSF01000015.1"/>
</dbReference>
<dbReference type="InterPro" id="IPR058923">
    <property type="entry name" value="RCC1-like_dom"/>
</dbReference>
<dbReference type="SUPFAM" id="SSF50985">
    <property type="entry name" value="RCC1/BLIP-II"/>
    <property type="match status" value="1"/>
</dbReference>
<dbReference type="InterPro" id="IPR000408">
    <property type="entry name" value="Reg_chr_condens"/>
</dbReference>
<keyword evidence="1" id="KW-0677">Repeat</keyword>
<dbReference type="SUPFAM" id="SSF50494">
    <property type="entry name" value="Trypsin-like serine proteases"/>
    <property type="match status" value="1"/>
</dbReference>
<dbReference type="Pfam" id="PF25390">
    <property type="entry name" value="WD40_RLD"/>
    <property type="match status" value="1"/>
</dbReference>
<dbReference type="PROSITE" id="PS00626">
    <property type="entry name" value="RCC1_2"/>
    <property type="match status" value="3"/>
</dbReference>
<dbReference type="InterPro" id="IPR009091">
    <property type="entry name" value="RCC1/BLIP-II"/>
</dbReference>
<comment type="caution">
    <text evidence="3">The sequence shown here is derived from an EMBL/GenBank/DDBJ whole genome shotgun (WGS) entry which is preliminary data.</text>
</comment>
<organism evidence="3 4">
    <name type="scientific">Adhaeribacter rhizoryzae</name>
    <dbReference type="NCBI Taxonomy" id="2607907"/>
    <lineage>
        <taxon>Bacteria</taxon>
        <taxon>Pseudomonadati</taxon>
        <taxon>Bacteroidota</taxon>
        <taxon>Cytophagia</taxon>
        <taxon>Cytophagales</taxon>
        <taxon>Hymenobacteraceae</taxon>
        <taxon>Adhaeribacter</taxon>
    </lineage>
</organism>
<protein>
    <recommendedName>
        <fullName evidence="2">RCC1-like domain-containing protein</fullName>
    </recommendedName>
</protein>
<dbReference type="EMBL" id="VWSF01000015">
    <property type="protein sequence ID" value="KAA5542949.1"/>
    <property type="molecule type" value="Genomic_DNA"/>
</dbReference>
<proteinExistence type="predicted"/>
<dbReference type="InterPro" id="IPR009003">
    <property type="entry name" value="Peptidase_S1_PA"/>
</dbReference>
<evidence type="ECO:0000313" key="4">
    <source>
        <dbReference type="Proteomes" id="UP000323426"/>
    </source>
</evidence>
<gene>
    <name evidence="3" type="ORF">F0145_17570</name>
</gene>